<protein>
    <submittedName>
        <fullName evidence="1">Uncharacterized protein</fullName>
    </submittedName>
</protein>
<comment type="caution">
    <text evidence="1">The sequence shown here is derived from an EMBL/GenBank/DDBJ whole genome shotgun (WGS) entry which is preliminary data.</text>
</comment>
<accession>A0A1J4VB61</accession>
<proteinExistence type="predicted"/>
<sequence>MTTLAATILRIATNGVTKQTLTAEECAVLRRSWRYLPSELSIIAHERAALYALANDGFAMAVADVLTAKWQIQGIDMSVSEWCRLVNEIGDLYECSRTTDD</sequence>
<evidence type="ECO:0000313" key="2">
    <source>
        <dbReference type="Proteomes" id="UP000183206"/>
    </source>
</evidence>
<gene>
    <name evidence="1" type="ORF">AUJ44_03435</name>
</gene>
<dbReference type="Proteomes" id="UP000183206">
    <property type="component" value="Unassembled WGS sequence"/>
</dbReference>
<name>A0A1J4VB61_9BACT</name>
<evidence type="ECO:0000313" key="1">
    <source>
        <dbReference type="EMBL" id="OIO31973.1"/>
    </source>
</evidence>
<dbReference type="AlphaFoldDB" id="A0A1J4VB61"/>
<organism evidence="1 2">
    <name type="scientific">Candidatus Nomurabacteria bacterium CG1_02_47_685</name>
    <dbReference type="NCBI Taxonomy" id="1805282"/>
    <lineage>
        <taxon>Bacteria</taxon>
        <taxon>Candidatus Nomuraibacteriota</taxon>
    </lineage>
</organism>
<dbReference type="EMBL" id="MNVO01000052">
    <property type="protein sequence ID" value="OIO31973.1"/>
    <property type="molecule type" value="Genomic_DNA"/>
</dbReference>
<dbReference type="STRING" id="1805282.AUJ44_03435"/>
<reference evidence="1 2" key="1">
    <citation type="journal article" date="2016" name="Environ. Microbiol.">
        <title>Genomic resolution of a cold subsurface aquifer community provides metabolic insights for novel microbes adapted to high CO concentrations.</title>
        <authorList>
            <person name="Probst A.J."/>
            <person name="Castelle C.J."/>
            <person name="Singh A."/>
            <person name="Brown C.T."/>
            <person name="Anantharaman K."/>
            <person name="Sharon I."/>
            <person name="Hug L.A."/>
            <person name="Burstein D."/>
            <person name="Emerson J.B."/>
            <person name="Thomas B.C."/>
            <person name="Banfield J.F."/>
        </authorList>
    </citation>
    <scope>NUCLEOTIDE SEQUENCE [LARGE SCALE GENOMIC DNA]</scope>
    <source>
        <strain evidence="1">CG1_02_47_685</strain>
    </source>
</reference>